<evidence type="ECO:0000313" key="3">
    <source>
        <dbReference type="Proteomes" id="UP000319004"/>
    </source>
</evidence>
<gene>
    <name evidence="2" type="ORF">Enr13x_42400</name>
</gene>
<dbReference type="Proteomes" id="UP000319004">
    <property type="component" value="Chromosome"/>
</dbReference>
<evidence type="ECO:0000313" key="2">
    <source>
        <dbReference type="EMBL" id="QDV44375.1"/>
    </source>
</evidence>
<dbReference type="Pfam" id="PF05136">
    <property type="entry name" value="Phage_portal_2"/>
    <property type="match status" value="1"/>
</dbReference>
<dbReference type="OrthoDB" id="208107at2"/>
<feature type="compositionally biased region" description="Acidic residues" evidence="1">
    <location>
        <begin position="256"/>
        <end position="268"/>
    </location>
</feature>
<dbReference type="KEGG" id="snep:Enr13x_42400"/>
<name>A0A518HU43_9BACT</name>
<accession>A0A518HU43</accession>
<dbReference type="GO" id="GO:0005198">
    <property type="term" value="F:structural molecule activity"/>
    <property type="evidence" value="ECO:0007669"/>
    <property type="project" value="InterPro"/>
</dbReference>
<dbReference type="EMBL" id="CP037423">
    <property type="protein sequence ID" value="QDV44375.1"/>
    <property type="molecule type" value="Genomic_DNA"/>
</dbReference>
<sequence length="467" mass="53129">MLGTFTNRVTSFFSYDALNPRGRRRAITRGVVREDHHVRGTKRRKLQENAADLCRNLSLAAWMVRRHLDYVSAFDFHGRNEDEQLNQQIERLMLDDSRPSRSDLSGRFGREKLFRLAEARRVLDGDTGLIKLNDGRLQGIQADLIRDPVDMGASENWVDGIMIGRFGRPLSFALHRRASNTSVEFVRRVNAPNVIHYGFFDRYAGDQVRGVSPLVSALNPLRDVYENFSYALAKAKVSQLFALAFYRNGTESAGELGEDEDGPTDESTGDPAGYKVDFGSGPQLLDLDPGDRAEFLESKQPSSEFQKFTQLVVQVALKALDIPYSFYDESHTNFFGSRAAWLHYERSCKDKRDDQIEMRRNYTVWKIAGWVRDGRLTLPRGMRVLDVAFEWVPRGMPWWDPSKEIRGHVAAIKGALDNPQRICRSTGTDLYDNIDQIAKAREYAASKGVSLEYAMEPEAIQVIETDQ</sequence>
<dbReference type="RefSeq" id="WP_145388728.1">
    <property type="nucleotide sequence ID" value="NZ_CP037423.1"/>
</dbReference>
<proteinExistence type="predicted"/>
<reference evidence="2 3" key="1">
    <citation type="submission" date="2019-03" db="EMBL/GenBank/DDBJ databases">
        <title>Deep-cultivation of Planctomycetes and their phenomic and genomic characterization uncovers novel biology.</title>
        <authorList>
            <person name="Wiegand S."/>
            <person name="Jogler M."/>
            <person name="Boedeker C."/>
            <person name="Pinto D."/>
            <person name="Vollmers J."/>
            <person name="Rivas-Marin E."/>
            <person name="Kohn T."/>
            <person name="Peeters S.H."/>
            <person name="Heuer A."/>
            <person name="Rast P."/>
            <person name="Oberbeckmann S."/>
            <person name="Bunk B."/>
            <person name="Jeske O."/>
            <person name="Meyerdierks A."/>
            <person name="Storesund J.E."/>
            <person name="Kallscheuer N."/>
            <person name="Luecker S."/>
            <person name="Lage O.M."/>
            <person name="Pohl T."/>
            <person name="Merkel B.J."/>
            <person name="Hornburger P."/>
            <person name="Mueller R.-W."/>
            <person name="Bruemmer F."/>
            <person name="Labrenz M."/>
            <person name="Spormann A.M."/>
            <person name="Op den Camp H."/>
            <person name="Overmann J."/>
            <person name="Amann R."/>
            <person name="Jetten M.S.M."/>
            <person name="Mascher T."/>
            <person name="Medema M.H."/>
            <person name="Devos D.P."/>
            <person name="Kaster A.-K."/>
            <person name="Ovreas L."/>
            <person name="Rohde M."/>
            <person name="Galperin M.Y."/>
            <person name="Jogler C."/>
        </authorList>
    </citation>
    <scope>NUCLEOTIDE SEQUENCE [LARGE SCALE GENOMIC DNA]</scope>
    <source>
        <strain evidence="2 3">Enr13</strain>
    </source>
</reference>
<organism evidence="2 3">
    <name type="scientific">Stieleria neptunia</name>
    <dbReference type="NCBI Taxonomy" id="2527979"/>
    <lineage>
        <taxon>Bacteria</taxon>
        <taxon>Pseudomonadati</taxon>
        <taxon>Planctomycetota</taxon>
        <taxon>Planctomycetia</taxon>
        <taxon>Pirellulales</taxon>
        <taxon>Pirellulaceae</taxon>
        <taxon>Stieleria</taxon>
    </lineage>
</organism>
<feature type="region of interest" description="Disordered" evidence="1">
    <location>
        <begin position="252"/>
        <end position="273"/>
    </location>
</feature>
<dbReference type="InterPro" id="IPR006429">
    <property type="entry name" value="Phage_lambda_portal"/>
</dbReference>
<evidence type="ECO:0000256" key="1">
    <source>
        <dbReference type="SAM" id="MobiDB-lite"/>
    </source>
</evidence>
<dbReference type="AlphaFoldDB" id="A0A518HU43"/>
<protein>
    <submittedName>
        <fullName evidence="2">Phage portal protein, lambda family</fullName>
    </submittedName>
</protein>
<keyword evidence="3" id="KW-1185">Reference proteome</keyword>
<dbReference type="GO" id="GO:0019068">
    <property type="term" value="P:virion assembly"/>
    <property type="evidence" value="ECO:0007669"/>
    <property type="project" value="InterPro"/>
</dbReference>